<dbReference type="AlphaFoldDB" id="A0A238YT42"/>
<feature type="transmembrane region" description="Helical" evidence="5">
    <location>
        <begin position="90"/>
        <end position="113"/>
    </location>
</feature>
<reference evidence="8" key="1">
    <citation type="submission" date="2017-06" db="EMBL/GenBank/DDBJ databases">
        <authorList>
            <person name="Varghese N."/>
            <person name="Submissions S."/>
        </authorList>
    </citation>
    <scope>NUCLEOTIDE SEQUENCE [LARGE SCALE GENOMIC DNA]</scope>
    <source>
        <strain evidence="8">DSM 27993</strain>
    </source>
</reference>
<organism evidence="7 8">
    <name type="scientific">Lutibacter flavus</name>
    <dbReference type="NCBI Taxonomy" id="691689"/>
    <lineage>
        <taxon>Bacteria</taxon>
        <taxon>Pseudomonadati</taxon>
        <taxon>Bacteroidota</taxon>
        <taxon>Flavobacteriia</taxon>
        <taxon>Flavobacteriales</taxon>
        <taxon>Flavobacteriaceae</taxon>
        <taxon>Lutibacter</taxon>
    </lineage>
</organism>
<dbReference type="GO" id="GO:0016020">
    <property type="term" value="C:membrane"/>
    <property type="evidence" value="ECO:0007669"/>
    <property type="project" value="UniProtKB-SubCell"/>
</dbReference>
<feature type="domain" description="Mechanosensitive ion channel MscS" evidence="6">
    <location>
        <begin position="102"/>
        <end position="176"/>
    </location>
</feature>
<dbReference type="GO" id="GO:0008381">
    <property type="term" value="F:mechanosensitive monoatomic ion channel activity"/>
    <property type="evidence" value="ECO:0007669"/>
    <property type="project" value="UniProtKB-ARBA"/>
</dbReference>
<dbReference type="InterPro" id="IPR006685">
    <property type="entry name" value="MscS_channel_2nd"/>
</dbReference>
<dbReference type="Proteomes" id="UP000198412">
    <property type="component" value="Unassembled WGS sequence"/>
</dbReference>
<evidence type="ECO:0000259" key="6">
    <source>
        <dbReference type="Pfam" id="PF00924"/>
    </source>
</evidence>
<evidence type="ECO:0000256" key="1">
    <source>
        <dbReference type="ARBA" id="ARBA00004370"/>
    </source>
</evidence>
<protein>
    <submittedName>
        <fullName evidence="7">Mechanosensitive ion channel</fullName>
    </submittedName>
</protein>
<dbReference type="PANTHER" id="PTHR30566:SF5">
    <property type="entry name" value="MECHANOSENSITIVE ION CHANNEL PROTEIN 1, MITOCHONDRIAL-RELATED"/>
    <property type="match status" value="1"/>
</dbReference>
<dbReference type="PANTHER" id="PTHR30566">
    <property type="entry name" value="YNAI-RELATED MECHANOSENSITIVE ION CHANNEL"/>
    <property type="match status" value="1"/>
</dbReference>
<proteinExistence type="predicted"/>
<dbReference type="InterPro" id="IPR023408">
    <property type="entry name" value="MscS_beta-dom_sf"/>
</dbReference>
<dbReference type="SUPFAM" id="SSF50182">
    <property type="entry name" value="Sm-like ribonucleoproteins"/>
    <property type="match status" value="1"/>
</dbReference>
<evidence type="ECO:0000256" key="4">
    <source>
        <dbReference type="ARBA" id="ARBA00023136"/>
    </source>
</evidence>
<evidence type="ECO:0000256" key="5">
    <source>
        <dbReference type="SAM" id="Phobius"/>
    </source>
</evidence>
<accession>A0A238YT42</accession>
<feature type="transmembrane region" description="Helical" evidence="5">
    <location>
        <begin position="20"/>
        <end position="40"/>
    </location>
</feature>
<evidence type="ECO:0000256" key="3">
    <source>
        <dbReference type="ARBA" id="ARBA00022989"/>
    </source>
</evidence>
<keyword evidence="4 5" id="KW-0472">Membrane</keyword>
<evidence type="ECO:0000256" key="2">
    <source>
        <dbReference type="ARBA" id="ARBA00022692"/>
    </source>
</evidence>
<feature type="transmembrane region" description="Helical" evidence="5">
    <location>
        <begin position="60"/>
        <end position="84"/>
    </location>
</feature>
<name>A0A238YT42_9FLAO</name>
<sequence length="308" mass="35681">MDELNKMIQDFNSWESKDLILKFSQFFLWALLILVISWFIRRNITKGINDNSMRYRIKKLVRMASYVLIFLLILIIFTGSFQYFTVSIGLISAALAFALQEVVLSIAGWFSIFSSNTYKPGDRIKINNITGDVIDIGITKTTLMEIGDWVSSDNYNGRIVKISNSFVFKGAVHNYSTDFPFVWDEINLPIKYESDIALANEIIVKTANKYLSDYSNYAKDHWKTMVNKYLIENAITECTLTLKLTDNWIEFNLRYVVDYKKRRITKNKLFREILNEINNTNNKVMLASATFEVVGLPDLKVDLNTKNP</sequence>
<evidence type="ECO:0000313" key="8">
    <source>
        <dbReference type="Proteomes" id="UP000198412"/>
    </source>
</evidence>
<evidence type="ECO:0000313" key="7">
    <source>
        <dbReference type="EMBL" id="SNR74112.1"/>
    </source>
</evidence>
<comment type="subcellular location">
    <subcellularLocation>
        <location evidence="1">Membrane</location>
    </subcellularLocation>
</comment>
<dbReference type="Gene3D" id="1.10.287.1260">
    <property type="match status" value="1"/>
</dbReference>
<dbReference type="InterPro" id="IPR010920">
    <property type="entry name" value="LSM_dom_sf"/>
</dbReference>
<keyword evidence="3 5" id="KW-1133">Transmembrane helix</keyword>
<keyword evidence="2 5" id="KW-0812">Transmembrane</keyword>
<dbReference type="Gene3D" id="2.30.30.60">
    <property type="match status" value="1"/>
</dbReference>
<dbReference type="RefSeq" id="WP_245856991.1">
    <property type="nucleotide sequence ID" value="NZ_FZNX01000005.1"/>
</dbReference>
<dbReference type="Pfam" id="PF00924">
    <property type="entry name" value="MS_channel_2nd"/>
    <property type="match status" value="1"/>
</dbReference>
<dbReference type="EMBL" id="FZNX01000005">
    <property type="protein sequence ID" value="SNR74112.1"/>
    <property type="molecule type" value="Genomic_DNA"/>
</dbReference>
<keyword evidence="8" id="KW-1185">Reference proteome</keyword>
<gene>
    <name evidence="7" type="ORF">SAMN04488111_2790</name>
</gene>